<dbReference type="Pfam" id="PF13516">
    <property type="entry name" value="LRR_6"/>
    <property type="match status" value="2"/>
</dbReference>
<gene>
    <name evidence="3" type="primary">BRL1</name>
    <name evidence="3" type="ORF">AXF42_Ash021003</name>
</gene>
<dbReference type="SMART" id="SM00367">
    <property type="entry name" value="LRR_CC"/>
    <property type="match status" value="6"/>
</dbReference>
<dbReference type="Proteomes" id="UP000236161">
    <property type="component" value="Unassembled WGS sequence"/>
</dbReference>
<dbReference type="PANTHER" id="PTHR12904">
    <property type="match status" value="1"/>
</dbReference>
<dbReference type="Pfam" id="PF23598">
    <property type="entry name" value="LRR_14"/>
    <property type="match status" value="1"/>
</dbReference>
<dbReference type="OrthoDB" id="550575at2759"/>
<dbReference type="InterPro" id="IPR032675">
    <property type="entry name" value="LRR_dom_sf"/>
</dbReference>
<dbReference type="InterPro" id="IPR001611">
    <property type="entry name" value="Leu-rich_rpt"/>
</dbReference>
<dbReference type="InterPro" id="IPR006553">
    <property type="entry name" value="Leu-rich_rpt_Cys-con_subtyp"/>
</dbReference>
<evidence type="ECO:0000259" key="2">
    <source>
        <dbReference type="Pfam" id="PF23598"/>
    </source>
</evidence>
<keyword evidence="3" id="KW-0418">Kinase</keyword>
<evidence type="ECO:0000256" key="1">
    <source>
        <dbReference type="ARBA" id="ARBA00022737"/>
    </source>
</evidence>
<protein>
    <submittedName>
        <fullName evidence="3">Serine/threonine-protein kinase BRI1-like 1</fullName>
    </submittedName>
</protein>
<keyword evidence="1" id="KW-0677">Repeat</keyword>
<feature type="domain" description="Disease resistance R13L4/SHOC-2-like LRR" evidence="2">
    <location>
        <begin position="155"/>
        <end position="387"/>
    </location>
</feature>
<keyword evidence="3" id="KW-0808">Transferase</keyword>
<dbReference type="InterPro" id="IPR051341">
    <property type="entry name" value="Zyg-11_UBL_adapter"/>
</dbReference>
<dbReference type="AlphaFoldDB" id="A0A2I0AEU5"/>
<proteinExistence type="predicted"/>
<dbReference type="Gene3D" id="3.80.10.10">
    <property type="entry name" value="Ribonuclease Inhibitor"/>
    <property type="match status" value="4"/>
</dbReference>
<sequence length="595" mass="66476">MENGRGLVELCIEAAASSSESVEKWRRQRRTLERLPSQLADAVLRRLRRARLLFPSLLEVFQHSVEEVDLNGENSVDAEWMTYLGAFRYLRSLLIADCKNISSASLWPLSGLSSLKELDLSRCSKITDAGIKHLLSISNLEKLWVSETGLTSDGVMLLSALANLRVLDLGGIPVTDKALYSLQVLTNLEYLDIWGSDISNIGASTLENFSRLSCLNVAWTKVTRLPNVSSLTCLNMSNCTIYPLSGEGRSSALLSKLTVTGATFADVDNAFSNIQSGLITFLDMSYTNIERFNFMLNMKCLQHLDLRYSKITDGLMEQVASVGESLRYLNLNSTRITLQALHKLVGRVPNLETLALSHTVIDDSSLAYISMMPSVKVLDLSHTRIRGFIEPGRGNVHRAFSLGALQNLTDLKSLNLEDTQLKDEALQSLSVLNKLECLYLKSDFLTDISLYPISFLQKLRFLGVRNAVLTENGLLSYMPPPQLRVFDLRGCWLLSVKAISSFGKKHPQIELRHEHALIPFVDQNACSAPFSSLRSTKTSISRPKTVRSTQASITDERIQYSREELLQLESSPRSSYTMKDVDLLPDILRKNDLSI</sequence>
<dbReference type="SUPFAM" id="SSF52047">
    <property type="entry name" value="RNI-like"/>
    <property type="match status" value="2"/>
</dbReference>
<dbReference type="PANTHER" id="PTHR12904:SF23">
    <property type="entry name" value="PROTEIN ZER-1 HOMOLOG"/>
    <property type="match status" value="1"/>
</dbReference>
<accession>A0A2I0AEU5</accession>
<dbReference type="GO" id="GO:0016301">
    <property type="term" value="F:kinase activity"/>
    <property type="evidence" value="ECO:0007669"/>
    <property type="project" value="UniProtKB-KW"/>
</dbReference>
<evidence type="ECO:0000313" key="3">
    <source>
        <dbReference type="EMBL" id="PKA54084.1"/>
    </source>
</evidence>
<dbReference type="EMBL" id="KZ451986">
    <property type="protein sequence ID" value="PKA54084.1"/>
    <property type="molecule type" value="Genomic_DNA"/>
</dbReference>
<organism evidence="3 4">
    <name type="scientific">Apostasia shenzhenica</name>
    <dbReference type="NCBI Taxonomy" id="1088818"/>
    <lineage>
        <taxon>Eukaryota</taxon>
        <taxon>Viridiplantae</taxon>
        <taxon>Streptophyta</taxon>
        <taxon>Embryophyta</taxon>
        <taxon>Tracheophyta</taxon>
        <taxon>Spermatophyta</taxon>
        <taxon>Magnoliopsida</taxon>
        <taxon>Liliopsida</taxon>
        <taxon>Asparagales</taxon>
        <taxon>Orchidaceae</taxon>
        <taxon>Apostasioideae</taxon>
        <taxon>Apostasia</taxon>
    </lineage>
</organism>
<evidence type="ECO:0000313" key="4">
    <source>
        <dbReference type="Proteomes" id="UP000236161"/>
    </source>
</evidence>
<dbReference type="InterPro" id="IPR055414">
    <property type="entry name" value="LRR_R13L4/SHOC2-like"/>
</dbReference>
<keyword evidence="4" id="KW-1185">Reference proteome</keyword>
<name>A0A2I0AEU5_9ASPA</name>
<reference evidence="3 4" key="1">
    <citation type="journal article" date="2017" name="Nature">
        <title>The Apostasia genome and the evolution of orchids.</title>
        <authorList>
            <person name="Zhang G.Q."/>
            <person name="Liu K.W."/>
            <person name="Li Z."/>
            <person name="Lohaus R."/>
            <person name="Hsiao Y.Y."/>
            <person name="Niu S.C."/>
            <person name="Wang J.Y."/>
            <person name="Lin Y.C."/>
            <person name="Xu Q."/>
            <person name="Chen L.J."/>
            <person name="Yoshida K."/>
            <person name="Fujiwara S."/>
            <person name="Wang Z.W."/>
            <person name="Zhang Y.Q."/>
            <person name="Mitsuda N."/>
            <person name="Wang M."/>
            <person name="Liu G.H."/>
            <person name="Pecoraro L."/>
            <person name="Huang H.X."/>
            <person name="Xiao X.J."/>
            <person name="Lin M."/>
            <person name="Wu X.Y."/>
            <person name="Wu W.L."/>
            <person name="Chen Y.Y."/>
            <person name="Chang S.B."/>
            <person name="Sakamoto S."/>
            <person name="Ohme-Takagi M."/>
            <person name="Yagi M."/>
            <person name="Zeng S.J."/>
            <person name="Shen C.Y."/>
            <person name="Yeh C.M."/>
            <person name="Luo Y.B."/>
            <person name="Tsai W.C."/>
            <person name="Van de Peer Y."/>
            <person name="Liu Z.J."/>
        </authorList>
    </citation>
    <scope>NUCLEOTIDE SEQUENCE [LARGE SCALE GENOMIC DNA]</scope>
    <source>
        <strain evidence="4">cv. Shenzhen</strain>
        <tissue evidence="3">Stem</tissue>
    </source>
</reference>
<dbReference type="STRING" id="1088818.A0A2I0AEU5"/>